<dbReference type="AlphaFoldDB" id="A0A8F7LBI9"/>
<sequence length="157" mass="16548">MKRSEPAITAPGPGPAGIDPAALTREQLLGWRCALCGTLLTGDRPLGTVTISQGPTLTTYPLWACDPNCTTENAWRAAITHAAGCEACRTGECETGQRLPDNPPPSGPRRPPSAPSGRAWPSARSRCCWRSRSPSALRAPRPRRPGGSLVFGAPVPD</sequence>
<name>A0A8F7LBI9_STRHY</name>
<gene>
    <name evidence="2" type="primary">avmU</name>
</gene>
<dbReference type="EMBL" id="MZ617365">
    <property type="protein sequence ID" value="QXW15233.1"/>
    <property type="molecule type" value="Genomic_DNA"/>
</dbReference>
<accession>A0A8F7LBI9</accession>
<evidence type="ECO:0000256" key="1">
    <source>
        <dbReference type="SAM" id="MobiDB-lite"/>
    </source>
</evidence>
<protein>
    <submittedName>
        <fullName evidence="2">AvmU protein</fullName>
    </submittedName>
</protein>
<organism evidence="2">
    <name type="scientific">Streptomyces hygroscopicus</name>
    <dbReference type="NCBI Taxonomy" id="1912"/>
    <lineage>
        <taxon>Bacteria</taxon>
        <taxon>Bacillati</taxon>
        <taxon>Actinomycetota</taxon>
        <taxon>Actinomycetes</taxon>
        <taxon>Kitasatosporales</taxon>
        <taxon>Streptomycetaceae</taxon>
        <taxon>Streptomyces</taxon>
        <taxon>Streptomyces violaceusniger group</taxon>
    </lineage>
</organism>
<feature type="region of interest" description="Disordered" evidence="1">
    <location>
        <begin position="93"/>
        <end position="157"/>
    </location>
</feature>
<reference evidence="2" key="1">
    <citation type="submission" date="2021-07" db="EMBL/GenBank/DDBJ databases">
        <authorList>
            <person name="Zhu H."/>
            <person name="Ge H."/>
        </authorList>
    </citation>
    <scope>NUCLEOTIDE SEQUENCE</scope>
    <source>
        <strain evidence="2">NBRC 109436</strain>
    </source>
</reference>
<feature type="compositionally biased region" description="Pro residues" evidence="1">
    <location>
        <begin position="101"/>
        <end position="114"/>
    </location>
</feature>
<evidence type="ECO:0000313" key="2">
    <source>
        <dbReference type="EMBL" id="QXW15233.1"/>
    </source>
</evidence>
<proteinExistence type="predicted"/>
<feature type="compositionally biased region" description="Low complexity" evidence="1">
    <location>
        <begin position="115"/>
        <end position="139"/>
    </location>
</feature>